<gene>
    <name evidence="3" type="ORF">CMTB2_02363</name>
</gene>
<dbReference type="EMBL" id="ABCJ01000001">
    <property type="protein sequence ID" value="EDM24322.1"/>
    <property type="molecule type" value="Genomic_DNA"/>
</dbReference>
<keyword evidence="1" id="KW-0051">Antiviral defense</keyword>
<evidence type="ECO:0000313" key="3">
    <source>
        <dbReference type="EMBL" id="EDM24322.1"/>
    </source>
</evidence>
<dbReference type="InterPro" id="IPR005537">
    <property type="entry name" value="RAMP_III_fam"/>
</dbReference>
<sequence>MNQNYEYCLNYNNDSFSKLKYGLNNKLNILKQLPKEYRFGNLRYIEHLKIDIENLIQKSIPNSFGIEVTLKFTSPLYSKDDDEFYIISNPMLKEKAFKVPMIRGSSIKGALLHSAIEILKEEVNIENLKSFFRIFGVGNDTFRAIFKKEGIDKNQLQLFLAFEIGINPDKNLEEAFEKYKQTKAQKGRAIFYPIYFDKLSLEVINPHDRKTKAGTKPIYYEVVPKGCKSTLQIIYIPFEAILEDDAKIQKEAKQDLKFLTKCIEKLSQNGLGAKTKLGWGRFDILDEDKKVCLNSEFQIPEGWKKCQD</sequence>
<accession>A0AAI9AIW0</accession>
<dbReference type="GO" id="GO:0051607">
    <property type="term" value="P:defense response to virus"/>
    <property type="evidence" value="ECO:0007669"/>
    <property type="project" value="UniProtKB-KW"/>
</dbReference>
<feature type="domain" description="CRISPR type III-associated protein" evidence="2">
    <location>
        <begin position="69"/>
        <end position="282"/>
    </location>
</feature>
<dbReference type="RefSeq" id="WP_007473140.1">
    <property type="nucleotide sequence ID" value="NZ_ABCJ01000001.1"/>
</dbReference>
<evidence type="ECO:0000259" key="2">
    <source>
        <dbReference type="Pfam" id="PF03787"/>
    </source>
</evidence>
<evidence type="ECO:0000256" key="1">
    <source>
        <dbReference type="ARBA" id="ARBA00023118"/>
    </source>
</evidence>
<organism evidence="3 4">
    <name type="scientific">Caminibacter mediatlanticus TB-2</name>
    <dbReference type="NCBI Taxonomy" id="391592"/>
    <lineage>
        <taxon>Bacteria</taxon>
        <taxon>Pseudomonadati</taxon>
        <taxon>Campylobacterota</taxon>
        <taxon>Epsilonproteobacteria</taxon>
        <taxon>Nautiliales</taxon>
        <taxon>Nautiliaceae</taxon>
        <taxon>Caminibacter</taxon>
    </lineage>
</organism>
<evidence type="ECO:0000313" key="4">
    <source>
        <dbReference type="Proteomes" id="UP000003288"/>
    </source>
</evidence>
<name>A0AAI9AIW0_9BACT</name>
<comment type="caution">
    <text evidence="3">The sequence shown here is derived from an EMBL/GenBank/DDBJ whole genome shotgun (WGS) entry which is preliminary data.</text>
</comment>
<proteinExistence type="predicted"/>
<reference evidence="3 4" key="1">
    <citation type="journal article" date="2011" name="Stand. Genomic Sci.">
        <title>Draft genome sequence of Caminibacter mediatlanticus strain TB-2, an epsilonproteobacterium isolated from a deep-sea hydrothermal vent.</title>
        <authorList>
            <person name="Giovannelli D."/>
            <person name="Ferriera S."/>
            <person name="Johnson J."/>
            <person name="Kravitz S."/>
            <person name="Perez-Rodriguez I."/>
            <person name="Ricci J."/>
            <person name="O'Brien C."/>
            <person name="Voordeckers J.W."/>
            <person name="Bini E."/>
            <person name="Vetriani C."/>
        </authorList>
    </citation>
    <scope>NUCLEOTIDE SEQUENCE [LARGE SCALE GENOMIC DNA]</scope>
    <source>
        <strain evidence="3 4">TB-2</strain>
    </source>
</reference>
<protein>
    <recommendedName>
        <fullName evidence="2">CRISPR type III-associated protein domain-containing protein</fullName>
    </recommendedName>
</protein>
<dbReference type="Proteomes" id="UP000003288">
    <property type="component" value="Unassembled WGS sequence"/>
</dbReference>
<dbReference type="Pfam" id="PF03787">
    <property type="entry name" value="RAMPs"/>
    <property type="match status" value="1"/>
</dbReference>
<dbReference type="AlphaFoldDB" id="A0AAI9AIW0"/>